<dbReference type="Pfam" id="PF04112">
    <property type="entry name" value="Mak10"/>
    <property type="match status" value="1"/>
</dbReference>
<accession>A0A4U0TTE9</accession>
<dbReference type="InterPro" id="IPR057982">
    <property type="entry name" value="TPR_NAA35"/>
</dbReference>
<organism evidence="6 7">
    <name type="scientific">Salinomyces thailandicus</name>
    <dbReference type="NCBI Taxonomy" id="706561"/>
    <lineage>
        <taxon>Eukaryota</taxon>
        <taxon>Fungi</taxon>
        <taxon>Dikarya</taxon>
        <taxon>Ascomycota</taxon>
        <taxon>Pezizomycotina</taxon>
        <taxon>Dothideomycetes</taxon>
        <taxon>Dothideomycetidae</taxon>
        <taxon>Mycosphaerellales</taxon>
        <taxon>Teratosphaeriaceae</taxon>
        <taxon>Salinomyces</taxon>
    </lineage>
</organism>
<dbReference type="Pfam" id="PF25789">
    <property type="entry name" value="TPR_NAA35"/>
    <property type="match status" value="1"/>
</dbReference>
<evidence type="ECO:0000313" key="6">
    <source>
        <dbReference type="EMBL" id="TKA25533.1"/>
    </source>
</evidence>
<evidence type="ECO:0000256" key="2">
    <source>
        <dbReference type="ARBA" id="ARBA00006289"/>
    </source>
</evidence>
<dbReference type="InterPro" id="IPR007244">
    <property type="entry name" value="Naa35_N"/>
</dbReference>
<dbReference type="PANTHER" id="PTHR21373">
    <property type="entry name" value="GLUCOSE REPRESSIBLE PROTEIN MAK10"/>
    <property type="match status" value="1"/>
</dbReference>
<dbReference type="OrthoDB" id="269405at2759"/>
<dbReference type="PANTHER" id="PTHR21373:SF0">
    <property type="entry name" value="N-ALPHA-ACETYLTRANSFERASE 35, NATC AUXILIARY SUBUNIT"/>
    <property type="match status" value="1"/>
</dbReference>
<reference evidence="6 7" key="1">
    <citation type="submission" date="2017-03" db="EMBL/GenBank/DDBJ databases">
        <title>Genomes of endolithic fungi from Antarctica.</title>
        <authorList>
            <person name="Coleine C."/>
            <person name="Masonjones S."/>
            <person name="Stajich J.E."/>
        </authorList>
    </citation>
    <scope>NUCLEOTIDE SEQUENCE [LARGE SCALE GENOMIC DNA]</scope>
    <source>
        <strain evidence="6 7">CCFEE 6315</strain>
    </source>
</reference>
<gene>
    <name evidence="6" type="ORF">B0A50_05394</name>
</gene>
<evidence type="ECO:0000313" key="7">
    <source>
        <dbReference type="Proteomes" id="UP000308549"/>
    </source>
</evidence>
<comment type="similarity">
    <text evidence="2">Belongs to the MAK10 family.</text>
</comment>
<proteinExistence type="inferred from homology"/>
<dbReference type="GO" id="GO:0031417">
    <property type="term" value="C:NatC complex"/>
    <property type="evidence" value="ECO:0007669"/>
    <property type="project" value="InterPro"/>
</dbReference>
<evidence type="ECO:0000259" key="5">
    <source>
        <dbReference type="Pfam" id="PF25789"/>
    </source>
</evidence>
<dbReference type="AlphaFoldDB" id="A0A4U0TTE9"/>
<feature type="domain" description="NAA35-like TPR repeats" evidence="5">
    <location>
        <begin position="355"/>
        <end position="719"/>
    </location>
</feature>
<evidence type="ECO:0000259" key="4">
    <source>
        <dbReference type="Pfam" id="PF04112"/>
    </source>
</evidence>
<keyword evidence="7" id="KW-1185">Reference proteome</keyword>
<feature type="domain" description="NAA35-like N-terminal" evidence="4">
    <location>
        <begin position="62"/>
        <end position="225"/>
    </location>
</feature>
<keyword evidence="3" id="KW-0963">Cytoplasm</keyword>
<dbReference type="InterPro" id="IPR057983">
    <property type="entry name" value="NAA35-like_N"/>
</dbReference>
<comment type="subcellular location">
    <subcellularLocation>
        <location evidence="1">Cytoplasm</location>
    </subcellularLocation>
</comment>
<protein>
    <submittedName>
        <fullName evidence="6">Uncharacterized protein</fullName>
    </submittedName>
</protein>
<evidence type="ECO:0000256" key="1">
    <source>
        <dbReference type="ARBA" id="ARBA00004496"/>
    </source>
</evidence>
<sequence length="761" mass="86454">MPQDGLPEATHELAVKGDEADGSLATAARRLAQEAKQALSFGARGVSDVTEEFAAAAKQLRPGQLVKDEYFTLFEAVGALEIMDPKMDSGYVPPGDTFDADFDVCRGLEAIEIIWIIDELLCLEIAWHDGYPLSQTVFTSLHIDRLLSPDNRKPYTFLYGEVPGVELSDEQQLVHTVLRAYCLGLIKCIQLPLHIVQSQNFYEEEDFVTHLFGQELLEKLKTDDVAKALDDALRCVRNVHLPADVAEAIEARLWFRRQYLAVLLGESSDWSNLITRHEKANSSHELAKPLPAAFSDKVQRQLATSTPPRPMLEVSWTHAYKKWTKLCADMVEADRLTSVWICQSPHCLQRATWAFAYREPQPGTFARAYLQDRLLGSDMIAEDVSHFDLLLTDIRDLVLAGDPLADPASFQIEVPTDPRHLCSRHIGSFMDKAFEEYLNLYRMVCQNRCRIRRTFTQTIPILDSLETVAKETDEELHRISSQRSLPGPEGTPVRLNPLTSWTRYHKISIMAKSIQLGFETDIYLPDELCAMYWLLGTYSLTQSSGLKHIERFLLDRMKTLTKARNSRYVAETLASQDWIRSLVLLWETTRLLAVALANLCGTLMDLDVISPPARSYAQERLLWDARMKPYMTLVHDPVPSIDEFHRTRQGTGDLSTACEAVDQGIKTAKQHLAEVKKMSPQQAKYLGTEEQWARELKQLETTCVALVVQTSQLMKISEKHGKKEARKGDSMREVVEVSLPEPAKRYHLWWVVPQISERKRS</sequence>
<evidence type="ECO:0000256" key="3">
    <source>
        <dbReference type="ARBA" id="ARBA00022490"/>
    </source>
</evidence>
<comment type="caution">
    <text evidence="6">The sequence shown here is derived from an EMBL/GenBank/DDBJ whole genome shotgun (WGS) entry which is preliminary data.</text>
</comment>
<dbReference type="EMBL" id="NAJL01000034">
    <property type="protein sequence ID" value="TKA25533.1"/>
    <property type="molecule type" value="Genomic_DNA"/>
</dbReference>
<dbReference type="Proteomes" id="UP000308549">
    <property type="component" value="Unassembled WGS sequence"/>
</dbReference>
<name>A0A4U0TTE9_9PEZI</name>